<keyword evidence="3" id="KW-1185">Reference proteome</keyword>
<accession>A0A821UYC5</accession>
<dbReference type="EMBL" id="CAJOBZ010000034">
    <property type="protein sequence ID" value="CAF4896948.1"/>
    <property type="molecule type" value="Genomic_DNA"/>
</dbReference>
<reference evidence="2" key="1">
    <citation type="submission" date="2021-02" db="EMBL/GenBank/DDBJ databases">
        <authorList>
            <person name="Steward A R."/>
        </authorList>
    </citation>
    <scope>NUCLEOTIDE SEQUENCE</scope>
</reference>
<gene>
    <name evidence="2" type="ORF">PMACD_LOCUS10952</name>
</gene>
<organism evidence="2 3">
    <name type="scientific">Pieris macdunnoughi</name>
    <dbReference type="NCBI Taxonomy" id="345717"/>
    <lineage>
        <taxon>Eukaryota</taxon>
        <taxon>Metazoa</taxon>
        <taxon>Ecdysozoa</taxon>
        <taxon>Arthropoda</taxon>
        <taxon>Hexapoda</taxon>
        <taxon>Insecta</taxon>
        <taxon>Pterygota</taxon>
        <taxon>Neoptera</taxon>
        <taxon>Endopterygota</taxon>
        <taxon>Lepidoptera</taxon>
        <taxon>Glossata</taxon>
        <taxon>Ditrysia</taxon>
        <taxon>Papilionoidea</taxon>
        <taxon>Pieridae</taxon>
        <taxon>Pierinae</taxon>
        <taxon>Pieris</taxon>
    </lineage>
</organism>
<dbReference type="AlphaFoldDB" id="A0A821UYC5"/>
<evidence type="ECO:0000313" key="3">
    <source>
        <dbReference type="Proteomes" id="UP000663880"/>
    </source>
</evidence>
<sequence length="77" mass="8722">MKENVVSKLTRLRNKIDDVYDPPMRSWQGNCCEEARDGEGDEAEPQNDHLPKPTAGPTDTVCTLPEEQLKITRSPLR</sequence>
<protein>
    <submittedName>
        <fullName evidence="2">Uncharacterized protein</fullName>
    </submittedName>
</protein>
<dbReference type="Proteomes" id="UP000663880">
    <property type="component" value="Unassembled WGS sequence"/>
</dbReference>
<evidence type="ECO:0000256" key="1">
    <source>
        <dbReference type="SAM" id="MobiDB-lite"/>
    </source>
</evidence>
<proteinExistence type="predicted"/>
<evidence type="ECO:0000313" key="2">
    <source>
        <dbReference type="EMBL" id="CAF4896948.1"/>
    </source>
</evidence>
<feature type="region of interest" description="Disordered" evidence="1">
    <location>
        <begin position="32"/>
        <end position="77"/>
    </location>
</feature>
<comment type="caution">
    <text evidence="2">The sequence shown here is derived from an EMBL/GenBank/DDBJ whole genome shotgun (WGS) entry which is preliminary data.</text>
</comment>
<name>A0A821UYC5_9NEOP</name>